<comment type="similarity">
    <text evidence="2">Belongs to the uridine kinase family.</text>
</comment>
<evidence type="ECO:0000313" key="10">
    <source>
        <dbReference type="EMBL" id="VDP13757.1"/>
    </source>
</evidence>
<dbReference type="InterPro" id="IPR027417">
    <property type="entry name" value="P-loop_NTPase"/>
</dbReference>
<evidence type="ECO:0000256" key="4">
    <source>
        <dbReference type="ARBA" id="ARBA00022679"/>
    </source>
</evidence>
<dbReference type="Pfam" id="PF00485">
    <property type="entry name" value="PRK"/>
    <property type="match status" value="2"/>
</dbReference>
<dbReference type="PANTHER" id="PTHR10285">
    <property type="entry name" value="URIDINE KINASE"/>
    <property type="match status" value="1"/>
</dbReference>
<dbReference type="SUPFAM" id="SSF52540">
    <property type="entry name" value="P-loop containing nucleoside triphosphate hydrolases"/>
    <property type="match status" value="1"/>
</dbReference>
<feature type="domain" description="Phosphoribulokinase/uridine kinase" evidence="9">
    <location>
        <begin position="23"/>
        <end position="132"/>
    </location>
</feature>
<evidence type="ECO:0000256" key="6">
    <source>
        <dbReference type="ARBA" id="ARBA00022777"/>
    </source>
</evidence>
<comment type="pathway">
    <text evidence="1">Pyrimidine metabolism; UMP biosynthesis via salvage pathway; UMP from uridine: step 1/1.</text>
</comment>
<dbReference type="Proteomes" id="UP000050761">
    <property type="component" value="Unassembled WGS sequence"/>
</dbReference>
<dbReference type="AlphaFoldDB" id="A0A3P8AHH8"/>
<evidence type="ECO:0000256" key="5">
    <source>
        <dbReference type="ARBA" id="ARBA00022741"/>
    </source>
</evidence>
<evidence type="ECO:0000256" key="7">
    <source>
        <dbReference type="ARBA" id="ARBA00047436"/>
    </source>
</evidence>
<name>A0A3P8AHH8_HELPZ</name>
<gene>
    <name evidence="10" type="ORF">HPBE_LOCUS19020</name>
</gene>
<dbReference type="InterPro" id="IPR006083">
    <property type="entry name" value="PRK/URK"/>
</dbReference>
<reference evidence="12" key="2">
    <citation type="submission" date="2019-09" db="UniProtKB">
        <authorList>
            <consortium name="WormBaseParasite"/>
        </authorList>
    </citation>
    <scope>IDENTIFICATION</scope>
</reference>
<keyword evidence="6" id="KW-0418">Kinase</keyword>
<evidence type="ECO:0000313" key="11">
    <source>
        <dbReference type="Proteomes" id="UP000050761"/>
    </source>
</evidence>
<evidence type="ECO:0000256" key="2">
    <source>
        <dbReference type="ARBA" id="ARBA00005408"/>
    </source>
</evidence>
<dbReference type="GO" id="GO:0044206">
    <property type="term" value="P:UMP salvage"/>
    <property type="evidence" value="ECO:0007669"/>
    <property type="project" value="UniProtKB-UniPathway"/>
</dbReference>
<dbReference type="UniPathway" id="UPA00574">
    <property type="reaction ID" value="UER00637"/>
</dbReference>
<evidence type="ECO:0000259" key="9">
    <source>
        <dbReference type="Pfam" id="PF00485"/>
    </source>
</evidence>
<dbReference type="CDD" id="cd02023">
    <property type="entry name" value="UMPK"/>
    <property type="match status" value="1"/>
</dbReference>
<dbReference type="InterPro" id="IPR000764">
    <property type="entry name" value="Uridine_kinase-like"/>
</dbReference>
<dbReference type="GO" id="GO:0004849">
    <property type="term" value="F:uridine kinase activity"/>
    <property type="evidence" value="ECO:0007669"/>
    <property type="project" value="UniProtKB-EC"/>
</dbReference>
<keyword evidence="11" id="KW-1185">Reference proteome</keyword>
<dbReference type="GO" id="GO:0005524">
    <property type="term" value="F:ATP binding"/>
    <property type="evidence" value="ECO:0007669"/>
    <property type="project" value="InterPro"/>
</dbReference>
<accession>A0A3P8AHH8</accession>
<dbReference type="EC" id="2.7.1.48" evidence="3"/>
<evidence type="ECO:0000256" key="8">
    <source>
        <dbReference type="ARBA" id="ARBA00048909"/>
    </source>
</evidence>
<keyword evidence="4" id="KW-0808">Transferase</keyword>
<evidence type="ECO:0000313" key="12">
    <source>
        <dbReference type="WBParaSite" id="HPBE_0001902301-mRNA-1"/>
    </source>
</evidence>
<organism evidence="10">
    <name type="scientific">Heligmosomoides polygyrus</name>
    <name type="common">Parasitic roundworm</name>
    <dbReference type="NCBI Taxonomy" id="6339"/>
    <lineage>
        <taxon>Eukaryota</taxon>
        <taxon>Metazoa</taxon>
        <taxon>Ecdysozoa</taxon>
        <taxon>Nematoda</taxon>
        <taxon>Chromadorea</taxon>
        <taxon>Rhabditida</taxon>
        <taxon>Rhabditina</taxon>
        <taxon>Rhabditomorpha</taxon>
        <taxon>Strongyloidea</taxon>
        <taxon>Heligmosomidae</taxon>
        <taxon>Heligmosomoides</taxon>
    </lineage>
</organism>
<evidence type="ECO:0000256" key="3">
    <source>
        <dbReference type="ARBA" id="ARBA00012137"/>
    </source>
</evidence>
<feature type="domain" description="Phosphoribulokinase/uridine kinase" evidence="9">
    <location>
        <begin position="138"/>
        <end position="167"/>
    </location>
</feature>
<comment type="catalytic activity">
    <reaction evidence="7">
        <text>cytidine + ATP = CMP + ADP + H(+)</text>
        <dbReference type="Rhea" id="RHEA:24674"/>
        <dbReference type="ChEBI" id="CHEBI:15378"/>
        <dbReference type="ChEBI" id="CHEBI:17562"/>
        <dbReference type="ChEBI" id="CHEBI:30616"/>
        <dbReference type="ChEBI" id="CHEBI:60377"/>
        <dbReference type="ChEBI" id="CHEBI:456216"/>
        <dbReference type="EC" id="2.7.1.48"/>
    </reaction>
</comment>
<evidence type="ECO:0000256" key="1">
    <source>
        <dbReference type="ARBA" id="ARBA00004690"/>
    </source>
</evidence>
<keyword evidence="5" id="KW-0547">Nucleotide-binding</keyword>
<dbReference type="Gene3D" id="3.40.50.300">
    <property type="entry name" value="P-loop containing nucleotide triphosphate hydrolases"/>
    <property type="match status" value="1"/>
</dbReference>
<sequence>MTNMEPRKPFIIGVSGGPTSGKVITISMESFYRELSDEERALAEKGEYDFDHPTAFDFDRLADTITKLEQGFSVTIPRYDYLISSSDGVLKLEPADVIIVEGILAFYDERIRRKFTMKLFVDADADVRLARRGKYALQVKPAFEEFCQPTMKYADVIIPRAGENDVAIDLITNPRPWIFRMVLISIEPDFDII</sequence>
<proteinExistence type="inferred from homology"/>
<dbReference type="WBParaSite" id="HPBE_0001902301-mRNA-1">
    <property type="protein sequence ID" value="HPBE_0001902301-mRNA-1"/>
    <property type="gene ID" value="HPBE_0001902301"/>
</dbReference>
<reference evidence="10 11" key="1">
    <citation type="submission" date="2018-11" db="EMBL/GenBank/DDBJ databases">
        <authorList>
            <consortium name="Pathogen Informatics"/>
        </authorList>
    </citation>
    <scope>NUCLEOTIDE SEQUENCE [LARGE SCALE GENOMIC DNA]</scope>
</reference>
<comment type="catalytic activity">
    <reaction evidence="8">
        <text>uridine + ATP = UMP + ADP + H(+)</text>
        <dbReference type="Rhea" id="RHEA:16825"/>
        <dbReference type="ChEBI" id="CHEBI:15378"/>
        <dbReference type="ChEBI" id="CHEBI:16704"/>
        <dbReference type="ChEBI" id="CHEBI:30616"/>
        <dbReference type="ChEBI" id="CHEBI:57865"/>
        <dbReference type="ChEBI" id="CHEBI:456216"/>
        <dbReference type="EC" id="2.7.1.48"/>
    </reaction>
</comment>
<protein>
    <recommendedName>
        <fullName evidence="3">uridine/cytidine kinase</fullName>
        <ecNumber evidence="3">2.7.1.48</ecNumber>
    </recommendedName>
</protein>
<dbReference type="OrthoDB" id="10257085at2759"/>
<dbReference type="EMBL" id="UZAH01031077">
    <property type="protein sequence ID" value="VDP13757.1"/>
    <property type="molecule type" value="Genomic_DNA"/>
</dbReference>